<dbReference type="PANTHER" id="PTHR11645">
    <property type="entry name" value="PYRROLINE-5-CARBOXYLATE REDUCTASE"/>
    <property type="match status" value="1"/>
</dbReference>
<comment type="catalytic activity">
    <reaction evidence="5 8">
        <text>L-proline + NADP(+) = (S)-1-pyrroline-5-carboxylate + NADPH + 2 H(+)</text>
        <dbReference type="Rhea" id="RHEA:14109"/>
        <dbReference type="ChEBI" id="CHEBI:15378"/>
        <dbReference type="ChEBI" id="CHEBI:17388"/>
        <dbReference type="ChEBI" id="CHEBI:57783"/>
        <dbReference type="ChEBI" id="CHEBI:58349"/>
        <dbReference type="ChEBI" id="CHEBI:60039"/>
        <dbReference type="EC" id="1.5.1.2"/>
    </reaction>
</comment>
<dbReference type="SUPFAM" id="SSF48179">
    <property type="entry name" value="6-phosphogluconate dehydrogenase C-terminal domain-like"/>
    <property type="match status" value="1"/>
</dbReference>
<accession>A0A1L7D1B0</accession>
<feature type="binding site" evidence="7">
    <location>
        <position position="53"/>
    </location>
    <ligand>
        <name>NADPH</name>
        <dbReference type="ChEBI" id="CHEBI:57783"/>
    </ligand>
</feature>
<dbReference type="OrthoDB" id="9805754at2"/>
<dbReference type="EC" id="1.5.1.2" evidence="5 6"/>
<dbReference type="Gene3D" id="3.40.50.720">
    <property type="entry name" value="NAD(P)-binding Rossmann-like Domain"/>
    <property type="match status" value="1"/>
</dbReference>
<dbReference type="Gene3D" id="1.10.3730.10">
    <property type="entry name" value="ProC C-terminal domain-like"/>
    <property type="match status" value="1"/>
</dbReference>
<organism evidence="11 12">
    <name type="scientific">Corynebacterium phocae</name>
    <dbReference type="NCBI Taxonomy" id="161895"/>
    <lineage>
        <taxon>Bacteria</taxon>
        <taxon>Bacillati</taxon>
        <taxon>Actinomycetota</taxon>
        <taxon>Actinomycetes</taxon>
        <taxon>Mycobacteriales</taxon>
        <taxon>Corynebacteriaceae</taxon>
        <taxon>Corynebacterium</taxon>
    </lineage>
</organism>
<dbReference type="AlphaFoldDB" id="A0A1L7D1B0"/>
<comment type="pathway">
    <text evidence="5 8">Amino-acid biosynthesis; L-proline biosynthesis; L-proline from L-glutamate 5-semialdehyde: step 1/1.</text>
</comment>
<dbReference type="SUPFAM" id="SSF51735">
    <property type="entry name" value="NAD(P)-binding Rossmann-fold domains"/>
    <property type="match status" value="1"/>
</dbReference>
<dbReference type="GO" id="GO:0004735">
    <property type="term" value="F:pyrroline-5-carboxylate reductase activity"/>
    <property type="evidence" value="ECO:0007669"/>
    <property type="project" value="UniProtKB-UniRule"/>
</dbReference>
<dbReference type="InterPro" id="IPR036291">
    <property type="entry name" value="NAD(P)-bd_dom_sf"/>
</dbReference>
<evidence type="ECO:0000313" key="11">
    <source>
        <dbReference type="EMBL" id="APT91822.1"/>
    </source>
</evidence>
<dbReference type="Pfam" id="PF14748">
    <property type="entry name" value="P5CR_dimer"/>
    <property type="match status" value="1"/>
</dbReference>
<keyword evidence="3 5" id="KW-0560">Oxidoreductase</keyword>
<comment type="catalytic activity">
    <reaction evidence="5">
        <text>L-proline + NAD(+) = (S)-1-pyrroline-5-carboxylate + NADH + 2 H(+)</text>
        <dbReference type="Rhea" id="RHEA:14105"/>
        <dbReference type="ChEBI" id="CHEBI:15378"/>
        <dbReference type="ChEBI" id="CHEBI:17388"/>
        <dbReference type="ChEBI" id="CHEBI:57540"/>
        <dbReference type="ChEBI" id="CHEBI:57945"/>
        <dbReference type="ChEBI" id="CHEBI:60039"/>
        <dbReference type="EC" id="1.5.1.2"/>
    </reaction>
</comment>
<keyword evidence="5" id="KW-0963">Cytoplasm</keyword>
<gene>
    <name evidence="5" type="primary">proC</name>
    <name evidence="11" type="ORF">CPHO_01625</name>
</gene>
<dbReference type="GO" id="GO:0005737">
    <property type="term" value="C:cytoplasm"/>
    <property type="evidence" value="ECO:0007669"/>
    <property type="project" value="UniProtKB-SubCell"/>
</dbReference>
<dbReference type="STRING" id="161895.CPHO_01625"/>
<evidence type="ECO:0000256" key="4">
    <source>
        <dbReference type="ARBA" id="ARBA00058118"/>
    </source>
</evidence>
<name>A0A1L7D1B0_9CORY</name>
<feature type="domain" description="Pyrroline-5-carboxylate reductase catalytic N-terminal" evidence="9">
    <location>
        <begin position="4"/>
        <end position="95"/>
    </location>
</feature>
<evidence type="ECO:0000256" key="1">
    <source>
        <dbReference type="ARBA" id="ARBA00005525"/>
    </source>
</evidence>
<dbReference type="HAMAP" id="MF_01925">
    <property type="entry name" value="P5C_reductase"/>
    <property type="match status" value="1"/>
</dbReference>
<dbReference type="PIRSF" id="PIRSF000193">
    <property type="entry name" value="Pyrrol-5-carb_rd"/>
    <property type="match status" value="1"/>
</dbReference>
<dbReference type="Pfam" id="PF03807">
    <property type="entry name" value="F420_oxidored"/>
    <property type="match status" value="1"/>
</dbReference>
<keyword evidence="5 8" id="KW-0641">Proline biosynthesis</keyword>
<dbReference type="EMBL" id="CP009249">
    <property type="protein sequence ID" value="APT91822.1"/>
    <property type="molecule type" value="Genomic_DNA"/>
</dbReference>
<keyword evidence="12" id="KW-1185">Reference proteome</keyword>
<dbReference type="InterPro" id="IPR029036">
    <property type="entry name" value="P5CR_dimer"/>
</dbReference>
<dbReference type="InterPro" id="IPR000304">
    <property type="entry name" value="Pyrroline-COOH_reductase"/>
</dbReference>
<dbReference type="PANTHER" id="PTHR11645:SF0">
    <property type="entry name" value="PYRROLINE-5-CARBOXYLATE REDUCTASE 3"/>
    <property type="match status" value="1"/>
</dbReference>
<protein>
    <recommendedName>
        <fullName evidence="5 6">Pyrroline-5-carboxylate reductase</fullName>
        <shortName evidence="5">P5C reductase</shortName>
        <shortName evidence="5">P5CR</shortName>
        <ecNumber evidence="5 6">1.5.1.2</ecNumber>
    </recommendedName>
    <alternativeName>
        <fullName evidence="5">PCA reductase</fullName>
    </alternativeName>
</protein>
<feature type="domain" description="Pyrroline-5-carboxylate reductase dimerisation" evidence="10">
    <location>
        <begin position="157"/>
        <end position="261"/>
    </location>
</feature>
<dbReference type="UniPathway" id="UPA00098">
    <property type="reaction ID" value="UER00361"/>
</dbReference>
<sequence>MTNVTIIGAGQIGQSLIAGLSKSGQAQITATNRRQERRSELEETYGISTTGDNCAAVKDADVVFLCVKPYQILQVAEEIAGSLPDGAVVVSMAAGIKIDSLRQALGAHPVIRVMPNTPMLVGRGMSIVSPGPDVADTAVDTVRCLLDAVGETVELAESHVNAATALSGSSPAYFYLVAEALIDAGVQLGIPREVAVKLATQAAAGAGEMLVSAGDDPATLRQKVTSPGGTTAAALRELEESGIRGAFFRAAQACADKGEELA</sequence>
<reference evidence="11 12" key="1">
    <citation type="submission" date="2014-08" db="EMBL/GenBank/DDBJ databases">
        <title>Complete genome sequence of Corynebacterium phocae M408/89/1(T)(=DSM 44612(T)), isolated from the common seal (Phoca vitulina).</title>
        <authorList>
            <person name="Ruckert C."/>
            <person name="Albersmeier A."/>
            <person name="Winkler A."/>
            <person name="Kalinowski J."/>
        </authorList>
    </citation>
    <scope>NUCLEOTIDE SEQUENCE [LARGE SCALE GENOMIC DNA]</scope>
    <source>
        <strain evidence="11 12">M408/89/1</strain>
    </source>
</reference>
<dbReference type="FunFam" id="1.10.3730.10:FF:000001">
    <property type="entry name" value="Pyrroline-5-carboxylate reductase"/>
    <property type="match status" value="1"/>
</dbReference>
<evidence type="ECO:0000313" key="12">
    <source>
        <dbReference type="Proteomes" id="UP000185491"/>
    </source>
</evidence>
<dbReference type="Proteomes" id="UP000185491">
    <property type="component" value="Chromosome"/>
</dbReference>
<evidence type="ECO:0000259" key="9">
    <source>
        <dbReference type="Pfam" id="PF03807"/>
    </source>
</evidence>
<dbReference type="InterPro" id="IPR053790">
    <property type="entry name" value="P5CR-like_CS"/>
</dbReference>
<dbReference type="KEGG" id="cpho:CPHO_01625"/>
<comment type="function">
    <text evidence="4 5">Catalyzes the reduction of 1-pyrroline-5-carboxylate (PCA) to L-proline.</text>
</comment>
<dbReference type="NCBIfam" id="TIGR00112">
    <property type="entry name" value="proC"/>
    <property type="match status" value="1"/>
</dbReference>
<dbReference type="PROSITE" id="PS00521">
    <property type="entry name" value="P5CR"/>
    <property type="match status" value="1"/>
</dbReference>
<dbReference type="InterPro" id="IPR028939">
    <property type="entry name" value="P5C_Rdtase_cat_N"/>
</dbReference>
<dbReference type="InterPro" id="IPR008927">
    <property type="entry name" value="6-PGluconate_DH-like_C_sf"/>
</dbReference>
<evidence type="ECO:0000256" key="5">
    <source>
        <dbReference type="HAMAP-Rule" id="MF_01925"/>
    </source>
</evidence>
<dbReference type="RefSeq" id="WP_075732648.1">
    <property type="nucleotide sequence ID" value="NZ_CP009249.1"/>
</dbReference>
<comment type="similarity">
    <text evidence="1 5 8">Belongs to the pyrroline-5-carboxylate reductase family.</text>
</comment>
<proteinExistence type="inferred from homology"/>
<keyword evidence="2 5" id="KW-0521">NADP</keyword>
<evidence type="ECO:0000256" key="7">
    <source>
        <dbReference type="PIRSR" id="PIRSR000193-1"/>
    </source>
</evidence>
<keyword evidence="5 8" id="KW-0028">Amino-acid biosynthesis</keyword>
<dbReference type="GO" id="GO:0055129">
    <property type="term" value="P:L-proline biosynthetic process"/>
    <property type="evidence" value="ECO:0007669"/>
    <property type="project" value="UniProtKB-UniRule"/>
</dbReference>
<evidence type="ECO:0000256" key="8">
    <source>
        <dbReference type="RuleBase" id="RU003903"/>
    </source>
</evidence>
<evidence type="ECO:0000256" key="6">
    <source>
        <dbReference type="NCBIfam" id="TIGR00112"/>
    </source>
</evidence>
<evidence type="ECO:0000256" key="3">
    <source>
        <dbReference type="ARBA" id="ARBA00023002"/>
    </source>
</evidence>
<evidence type="ECO:0000256" key="2">
    <source>
        <dbReference type="ARBA" id="ARBA00022857"/>
    </source>
</evidence>
<evidence type="ECO:0000259" key="10">
    <source>
        <dbReference type="Pfam" id="PF14748"/>
    </source>
</evidence>
<comment type="subcellular location">
    <subcellularLocation>
        <location evidence="5">Cytoplasm</location>
    </subcellularLocation>
</comment>